<dbReference type="Proteomes" id="UP001595755">
    <property type="component" value="Unassembled WGS sequence"/>
</dbReference>
<dbReference type="SMART" id="SM00387">
    <property type="entry name" value="HATPase_c"/>
    <property type="match status" value="1"/>
</dbReference>
<evidence type="ECO:0000256" key="4">
    <source>
        <dbReference type="ARBA" id="ARBA00022679"/>
    </source>
</evidence>
<reference evidence="10" key="1">
    <citation type="journal article" date="2019" name="Int. J. Syst. Evol. Microbiol.">
        <title>The Global Catalogue of Microorganisms (GCM) 10K type strain sequencing project: providing services to taxonomists for standard genome sequencing and annotation.</title>
        <authorList>
            <consortium name="The Broad Institute Genomics Platform"/>
            <consortium name="The Broad Institute Genome Sequencing Center for Infectious Disease"/>
            <person name="Wu L."/>
            <person name="Ma J."/>
        </authorList>
    </citation>
    <scope>NUCLEOTIDE SEQUENCE [LARGE SCALE GENOMIC DNA]</scope>
    <source>
        <strain evidence="10">CGMCC 4.1641</strain>
    </source>
</reference>
<name>A0ABV8S420_9BACL</name>
<evidence type="ECO:0000313" key="9">
    <source>
        <dbReference type="EMBL" id="MFC4302311.1"/>
    </source>
</evidence>
<dbReference type="InterPro" id="IPR010559">
    <property type="entry name" value="Sig_transdc_His_kin_internal"/>
</dbReference>
<evidence type="ECO:0000313" key="10">
    <source>
        <dbReference type="Proteomes" id="UP001595755"/>
    </source>
</evidence>
<evidence type="ECO:0000256" key="6">
    <source>
        <dbReference type="ARBA" id="ARBA00023136"/>
    </source>
</evidence>
<feature type="transmembrane region" description="Helical" evidence="7">
    <location>
        <begin position="21"/>
        <end position="44"/>
    </location>
</feature>
<proteinExistence type="predicted"/>
<evidence type="ECO:0000256" key="3">
    <source>
        <dbReference type="ARBA" id="ARBA00022553"/>
    </source>
</evidence>
<keyword evidence="7" id="KW-1133">Transmembrane helix</keyword>
<organism evidence="9 10">
    <name type="scientific">Cohnella boryungensis</name>
    <dbReference type="NCBI Taxonomy" id="768479"/>
    <lineage>
        <taxon>Bacteria</taxon>
        <taxon>Bacillati</taxon>
        <taxon>Bacillota</taxon>
        <taxon>Bacilli</taxon>
        <taxon>Bacillales</taxon>
        <taxon>Paenibacillaceae</taxon>
        <taxon>Cohnella</taxon>
    </lineage>
</organism>
<comment type="subcellular location">
    <subcellularLocation>
        <location evidence="1">Cell membrane</location>
        <topology evidence="1">Multi-pass membrane protein</topology>
    </subcellularLocation>
</comment>
<evidence type="ECO:0000256" key="5">
    <source>
        <dbReference type="ARBA" id="ARBA00022777"/>
    </source>
</evidence>
<keyword evidence="10" id="KW-1185">Reference proteome</keyword>
<dbReference type="RefSeq" id="WP_204600814.1">
    <property type="nucleotide sequence ID" value="NZ_JBHSED010000003.1"/>
</dbReference>
<keyword evidence="6 7" id="KW-0472">Membrane</keyword>
<keyword evidence="3" id="KW-0597">Phosphoprotein</keyword>
<dbReference type="EC" id="2.7.13.3" evidence="9"/>
<dbReference type="EMBL" id="JBHSED010000003">
    <property type="protein sequence ID" value="MFC4302311.1"/>
    <property type="molecule type" value="Genomic_DNA"/>
</dbReference>
<keyword evidence="5 9" id="KW-0418">Kinase</keyword>
<dbReference type="Pfam" id="PF06580">
    <property type="entry name" value="His_kinase"/>
    <property type="match status" value="1"/>
</dbReference>
<dbReference type="SUPFAM" id="SSF55874">
    <property type="entry name" value="ATPase domain of HSP90 chaperone/DNA topoisomerase II/histidine kinase"/>
    <property type="match status" value="1"/>
</dbReference>
<dbReference type="InterPro" id="IPR036890">
    <property type="entry name" value="HATPase_C_sf"/>
</dbReference>
<feature type="domain" description="HAMP" evidence="8">
    <location>
        <begin position="327"/>
        <end position="379"/>
    </location>
</feature>
<dbReference type="SMART" id="SM00304">
    <property type="entry name" value="HAMP"/>
    <property type="match status" value="1"/>
</dbReference>
<evidence type="ECO:0000259" key="8">
    <source>
        <dbReference type="PROSITE" id="PS50885"/>
    </source>
</evidence>
<dbReference type="PROSITE" id="PS50885">
    <property type="entry name" value="HAMP"/>
    <property type="match status" value="1"/>
</dbReference>
<comment type="caution">
    <text evidence="9">The sequence shown here is derived from an EMBL/GenBank/DDBJ whole genome shotgun (WGS) entry which is preliminary data.</text>
</comment>
<evidence type="ECO:0000256" key="1">
    <source>
        <dbReference type="ARBA" id="ARBA00004651"/>
    </source>
</evidence>
<dbReference type="Pfam" id="PF02518">
    <property type="entry name" value="HATPase_c"/>
    <property type="match status" value="1"/>
</dbReference>
<keyword evidence="7" id="KW-0812">Transmembrane</keyword>
<dbReference type="PANTHER" id="PTHR34220">
    <property type="entry name" value="SENSOR HISTIDINE KINASE YPDA"/>
    <property type="match status" value="1"/>
</dbReference>
<dbReference type="SUPFAM" id="SSF158472">
    <property type="entry name" value="HAMP domain-like"/>
    <property type="match status" value="1"/>
</dbReference>
<keyword evidence="4 9" id="KW-0808">Transferase</keyword>
<evidence type="ECO:0000256" key="2">
    <source>
        <dbReference type="ARBA" id="ARBA00022475"/>
    </source>
</evidence>
<dbReference type="Pfam" id="PF00672">
    <property type="entry name" value="HAMP"/>
    <property type="match status" value="1"/>
</dbReference>
<dbReference type="InterPro" id="IPR003660">
    <property type="entry name" value="HAMP_dom"/>
</dbReference>
<dbReference type="CDD" id="cd06225">
    <property type="entry name" value="HAMP"/>
    <property type="match status" value="1"/>
</dbReference>
<dbReference type="InterPro" id="IPR050640">
    <property type="entry name" value="Bact_2-comp_sensor_kinase"/>
</dbReference>
<dbReference type="Gene3D" id="3.30.565.10">
    <property type="entry name" value="Histidine kinase-like ATPase, C-terminal domain"/>
    <property type="match status" value="1"/>
</dbReference>
<sequence length="610" mass="69631">MRIPLRSATIRNLRSPRIRTRLLFSYLAVILLTVTMIGYLTYWISTKEIVSNTKAFSAMLTDQLSFSVPGRADSFEQSTYAIQNNERLFALVSESMAFATTEQVYHNRRNVESILSLFFGLSRDIKTVLVQSEEGHLYWYERSSYLSLSGSMSGKEARELYNWADSRLEAAGSPQSLWLPAKNEGEIVYTRKLIDANTLRSYGRIIFYLDSGYLDAVSGNHNQIYGGSTAILNRRGEVLYAENNVRPVIQAWQRDTEHRLETQTLITAEGQDYYLTRQFSENASWEALHIVPRSELLQPSQRLKAYLLLTCAVSLVVTAMLALWISGSVTRSIQKLERTMRRVEEGDFSVQVKSSSRDEIGLLGQRFNVMVARINELIQNLYVERLAKQQAEFQVLKAQIHPHFLYNTLGSILWLANRDKHPTIEQMVKNLIGLLNTSVKRKSEFVTVREEFDYIDHYLGIQAFRYENRFRVVREVEPTLLDCMMLHFILQPLVENALQHGIEMSKGNGLLILRAYTAGSCLVLEVEDNGVGMSKEKLERMLRRENESLYPGLHSIGVRNVNERIKLYYGEDYGLRFSSTEGKGTVATALLPLDIRLGGAKHAAGDDRRG</sequence>
<gene>
    <name evidence="9" type="ORF">ACFO1S_02505</name>
</gene>
<dbReference type="PANTHER" id="PTHR34220:SF7">
    <property type="entry name" value="SENSOR HISTIDINE KINASE YPDA"/>
    <property type="match status" value="1"/>
</dbReference>
<dbReference type="GO" id="GO:0004673">
    <property type="term" value="F:protein histidine kinase activity"/>
    <property type="evidence" value="ECO:0007669"/>
    <property type="project" value="UniProtKB-EC"/>
</dbReference>
<feature type="transmembrane region" description="Helical" evidence="7">
    <location>
        <begin position="305"/>
        <end position="325"/>
    </location>
</feature>
<dbReference type="InterPro" id="IPR003594">
    <property type="entry name" value="HATPase_dom"/>
</dbReference>
<dbReference type="Gene3D" id="6.10.340.10">
    <property type="match status" value="1"/>
</dbReference>
<keyword evidence="2" id="KW-1003">Cell membrane</keyword>
<evidence type="ECO:0000256" key="7">
    <source>
        <dbReference type="SAM" id="Phobius"/>
    </source>
</evidence>
<accession>A0ABV8S420</accession>
<protein>
    <submittedName>
        <fullName evidence="9">Sensor histidine kinase</fullName>
        <ecNumber evidence="9">2.7.13.3</ecNumber>
    </submittedName>
</protein>